<evidence type="ECO:0000313" key="6">
    <source>
        <dbReference type="EMBL" id="TDL40149.1"/>
    </source>
</evidence>
<evidence type="ECO:0000256" key="1">
    <source>
        <dbReference type="ARBA" id="ARBA00001964"/>
    </source>
</evidence>
<feature type="region of interest" description="Disordered" evidence="4">
    <location>
        <begin position="332"/>
        <end position="353"/>
    </location>
</feature>
<dbReference type="FunFam" id="3.40.50.920:FF:000001">
    <property type="entry name" value="Pyruvate dehydrogenase E1 beta subunit"/>
    <property type="match status" value="1"/>
</dbReference>
<dbReference type="Proteomes" id="UP000295163">
    <property type="component" value="Unassembled WGS sequence"/>
</dbReference>
<dbReference type="Pfam" id="PF02780">
    <property type="entry name" value="Transketolase_C"/>
    <property type="match status" value="1"/>
</dbReference>
<dbReference type="Gene3D" id="3.40.50.970">
    <property type="match status" value="1"/>
</dbReference>
<gene>
    <name evidence="6" type="ORF">E2R59_14235</name>
</gene>
<organism evidence="6 7">
    <name type="scientific">Kocuria rosea</name>
    <name type="common">Deinococcus erythromyxa</name>
    <name type="synonym">Micrococcus rubens</name>
    <dbReference type="NCBI Taxonomy" id="1275"/>
    <lineage>
        <taxon>Bacteria</taxon>
        <taxon>Bacillati</taxon>
        <taxon>Actinomycetota</taxon>
        <taxon>Actinomycetes</taxon>
        <taxon>Micrococcales</taxon>
        <taxon>Micrococcaceae</taxon>
        <taxon>Kocuria</taxon>
    </lineage>
</organism>
<dbReference type="PANTHER" id="PTHR43257:SF2">
    <property type="entry name" value="PYRUVATE DEHYDROGENASE E1 COMPONENT SUBUNIT BETA"/>
    <property type="match status" value="1"/>
</dbReference>
<dbReference type="GO" id="GO:0016491">
    <property type="term" value="F:oxidoreductase activity"/>
    <property type="evidence" value="ECO:0007669"/>
    <property type="project" value="UniProtKB-KW"/>
</dbReference>
<dbReference type="InterPro" id="IPR009014">
    <property type="entry name" value="Transketo_C/PFOR_II"/>
</dbReference>
<evidence type="ECO:0000256" key="4">
    <source>
        <dbReference type="SAM" id="MobiDB-lite"/>
    </source>
</evidence>
<dbReference type="GO" id="GO:0000287">
    <property type="term" value="F:magnesium ion binding"/>
    <property type="evidence" value="ECO:0007669"/>
    <property type="project" value="UniProtKB-ARBA"/>
</dbReference>
<name>A0A4R5Y699_KOCRO</name>
<sequence length="353" mass="37658">MTVMSYLGAIGAAQREAMEADPRVVIIGEDVEANVYGTTGGGKSRSDKGDFLQMFGANRIRNTPISEEVIVGAAAGAAMTGLRPIVDLSYSSFLYMAMDQFVNQVAKNRYMFGGQASMPVVFRSAMFYGLNTGAHHSDRPYPMFMNVPGLKIVVPSSPYDAKGLLRTAVDSDDPVLTFEACMLWGTKGEVPEEEYRIPFGEARTVREGSDVTVVAISSAVPESVAAAEALAEEGISVEVIDPRTLVPFDTDAVIRSVQRTGRLVVADPAHRTCSAAAEISAIVAEEAFGSLRAPIVRVTTPDTQIPFSPALEKQLYPNRNSIADAVRRVTGTEGAGAPGTTEALDELSTQAPR</sequence>
<dbReference type="SUPFAM" id="SSF52518">
    <property type="entry name" value="Thiamin diphosphate-binding fold (THDP-binding)"/>
    <property type="match status" value="1"/>
</dbReference>
<protein>
    <submittedName>
        <fullName evidence="6">Alpha-ketoacid dehydrogenase subunit beta</fullName>
    </submittedName>
</protein>
<reference evidence="6 7" key="1">
    <citation type="submission" date="2019-03" db="EMBL/GenBank/DDBJ databases">
        <title>Genome Sequencing and Assembly of Various Microbes Isolated from Partially Reclaimed Soil and Acid Mine Drainage (AMD) Site.</title>
        <authorList>
            <person name="Steinbock B."/>
            <person name="Bechtold R."/>
            <person name="Sevigny J.L."/>
            <person name="Thomas D."/>
            <person name="Cuthill L.R."/>
            <person name="Aveiro Johannsen E.J."/>
            <person name="Thomas K."/>
            <person name="Ghosh A."/>
        </authorList>
    </citation>
    <scope>NUCLEOTIDE SEQUENCE [LARGE SCALE GENOMIC DNA]</scope>
    <source>
        <strain evidence="6 7">S-A3</strain>
    </source>
</reference>
<dbReference type="AlphaFoldDB" id="A0A4R5Y699"/>
<keyword evidence="3" id="KW-0786">Thiamine pyrophosphate</keyword>
<proteinExistence type="predicted"/>
<evidence type="ECO:0000256" key="2">
    <source>
        <dbReference type="ARBA" id="ARBA00023002"/>
    </source>
</evidence>
<dbReference type="SMART" id="SM00861">
    <property type="entry name" value="Transket_pyr"/>
    <property type="match status" value="1"/>
</dbReference>
<comment type="caution">
    <text evidence="6">The sequence shown here is derived from an EMBL/GenBank/DDBJ whole genome shotgun (WGS) entry which is preliminary data.</text>
</comment>
<evidence type="ECO:0000256" key="3">
    <source>
        <dbReference type="ARBA" id="ARBA00023052"/>
    </source>
</evidence>
<dbReference type="InterPro" id="IPR033248">
    <property type="entry name" value="Transketolase_C"/>
</dbReference>
<dbReference type="RefSeq" id="WP_133411113.1">
    <property type="nucleotide sequence ID" value="NZ_SMZT01000007.1"/>
</dbReference>
<comment type="cofactor">
    <cofactor evidence="1">
        <name>thiamine diphosphate</name>
        <dbReference type="ChEBI" id="CHEBI:58937"/>
    </cofactor>
</comment>
<dbReference type="SUPFAM" id="SSF52922">
    <property type="entry name" value="TK C-terminal domain-like"/>
    <property type="match status" value="1"/>
</dbReference>
<dbReference type="InterPro" id="IPR005475">
    <property type="entry name" value="Transketolase-like_Pyr-bd"/>
</dbReference>
<accession>A0A4R5Y699</accession>
<keyword evidence="2" id="KW-0560">Oxidoreductase</keyword>
<feature type="domain" description="Transketolase-like pyrimidine-binding" evidence="5">
    <location>
        <begin position="4"/>
        <end position="186"/>
    </location>
</feature>
<evidence type="ECO:0000259" key="5">
    <source>
        <dbReference type="SMART" id="SM00861"/>
    </source>
</evidence>
<evidence type="ECO:0000313" key="7">
    <source>
        <dbReference type="Proteomes" id="UP000295163"/>
    </source>
</evidence>
<dbReference type="InterPro" id="IPR029061">
    <property type="entry name" value="THDP-binding"/>
</dbReference>
<dbReference type="FunFam" id="3.40.50.970:FF:000001">
    <property type="entry name" value="Pyruvate dehydrogenase E1 beta subunit"/>
    <property type="match status" value="1"/>
</dbReference>
<dbReference type="Gene3D" id="3.40.50.920">
    <property type="match status" value="1"/>
</dbReference>
<dbReference type="EMBL" id="SMZT01000007">
    <property type="protein sequence ID" value="TDL40149.1"/>
    <property type="molecule type" value="Genomic_DNA"/>
</dbReference>
<dbReference type="PANTHER" id="PTHR43257">
    <property type="entry name" value="PYRUVATE DEHYDROGENASE E1 COMPONENT BETA SUBUNIT"/>
    <property type="match status" value="1"/>
</dbReference>
<dbReference type="GeneID" id="64348580"/>
<dbReference type="Pfam" id="PF02779">
    <property type="entry name" value="Transket_pyr"/>
    <property type="match status" value="1"/>
</dbReference>